<dbReference type="EMBL" id="LR796249">
    <property type="protein sequence ID" value="CAB4131501.1"/>
    <property type="molecule type" value="Genomic_DNA"/>
</dbReference>
<evidence type="ECO:0000313" key="1">
    <source>
        <dbReference type="EMBL" id="CAB4131501.1"/>
    </source>
</evidence>
<gene>
    <name evidence="1" type="ORF">UFOVP127_124</name>
    <name evidence="2" type="ORF">UFOVP276_230</name>
</gene>
<name>A0A6J5LL52_9CAUD</name>
<evidence type="ECO:0000313" key="2">
    <source>
        <dbReference type="EMBL" id="CAB4135274.1"/>
    </source>
</evidence>
<protein>
    <submittedName>
        <fullName evidence="2">Uncharacterized protein</fullName>
    </submittedName>
</protein>
<proteinExistence type="predicted"/>
<accession>A0A6J5LL52</accession>
<dbReference type="EMBL" id="LR796294">
    <property type="protein sequence ID" value="CAB4135274.1"/>
    <property type="molecule type" value="Genomic_DNA"/>
</dbReference>
<organism evidence="2">
    <name type="scientific">uncultured Caudovirales phage</name>
    <dbReference type="NCBI Taxonomy" id="2100421"/>
    <lineage>
        <taxon>Viruses</taxon>
        <taxon>Duplodnaviria</taxon>
        <taxon>Heunggongvirae</taxon>
        <taxon>Uroviricota</taxon>
        <taxon>Caudoviricetes</taxon>
        <taxon>Peduoviridae</taxon>
        <taxon>Maltschvirus</taxon>
        <taxon>Maltschvirus maltsch</taxon>
    </lineage>
</organism>
<sequence>MDFNLAEIRYAAVYGAIVAMLLKDRNTPPDTKYMDYVVSLSIELADKAEAAYARCLNRSIEGGNNGK</sequence>
<reference evidence="2" key="1">
    <citation type="submission" date="2020-04" db="EMBL/GenBank/DDBJ databases">
        <authorList>
            <person name="Chiriac C."/>
            <person name="Salcher M."/>
            <person name="Ghai R."/>
            <person name="Kavagutti S V."/>
        </authorList>
    </citation>
    <scope>NUCLEOTIDE SEQUENCE</scope>
</reference>